<evidence type="ECO:0000313" key="6">
    <source>
        <dbReference type="EMBL" id="PKU21699.1"/>
    </source>
</evidence>
<evidence type="ECO:0000313" key="7">
    <source>
        <dbReference type="Proteomes" id="UP000233293"/>
    </source>
</evidence>
<keyword evidence="3 4" id="KW-0732">Signal</keyword>
<keyword evidence="7" id="KW-1185">Reference proteome</keyword>
<dbReference type="GO" id="GO:0015833">
    <property type="term" value="P:peptide transport"/>
    <property type="evidence" value="ECO:0007669"/>
    <property type="project" value="TreeGrafter"/>
</dbReference>
<comment type="caution">
    <text evidence="6">The sequence shown here is derived from an EMBL/GenBank/DDBJ whole genome shotgun (WGS) entry which is preliminary data.</text>
</comment>
<dbReference type="GO" id="GO:0030288">
    <property type="term" value="C:outer membrane-bounded periplasmic space"/>
    <property type="evidence" value="ECO:0007669"/>
    <property type="project" value="UniProtKB-ARBA"/>
</dbReference>
<feature type="domain" description="Solute-binding protein family 5" evidence="5">
    <location>
        <begin position="64"/>
        <end position="382"/>
    </location>
</feature>
<accession>A0A2N3PMR5</accession>
<protein>
    <submittedName>
        <fullName evidence="6">ABC transporter substrate-binding protein</fullName>
    </submittedName>
</protein>
<comment type="subcellular location">
    <subcellularLocation>
        <location evidence="1">Periplasm</location>
    </subcellularLocation>
</comment>
<evidence type="ECO:0000259" key="5">
    <source>
        <dbReference type="Pfam" id="PF00496"/>
    </source>
</evidence>
<evidence type="ECO:0000256" key="3">
    <source>
        <dbReference type="ARBA" id="ARBA00022729"/>
    </source>
</evidence>
<dbReference type="SUPFAM" id="SSF53850">
    <property type="entry name" value="Periplasmic binding protein-like II"/>
    <property type="match status" value="1"/>
</dbReference>
<evidence type="ECO:0000256" key="2">
    <source>
        <dbReference type="ARBA" id="ARBA00005695"/>
    </source>
</evidence>
<dbReference type="PIRSF" id="PIRSF002741">
    <property type="entry name" value="MppA"/>
    <property type="match status" value="1"/>
</dbReference>
<organism evidence="6 7">
    <name type="scientific">Telmatospirillum siberiense</name>
    <dbReference type="NCBI Taxonomy" id="382514"/>
    <lineage>
        <taxon>Bacteria</taxon>
        <taxon>Pseudomonadati</taxon>
        <taxon>Pseudomonadota</taxon>
        <taxon>Alphaproteobacteria</taxon>
        <taxon>Rhodospirillales</taxon>
        <taxon>Rhodospirillaceae</taxon>
        <taxon>Telmatospirillum</taxon>
    </lineage>
</organism>
<dbReference type="InterPro" id="IPR039424">
    <property type="entry name" value="SBP_5"/>
</dbReference>
<dbReference type="GO" id="GO:0043190">
    <property type="term" value="C:ATP-binding cassette (ABC) transporter complex"/>
    <property type="evidence" value="ECO:0007669"/>
    <property type="project" value="InterPro"/>
</dbReference>
<dbReference type="PANTHER" id="PTHR30290">
    <property type="entry name" value="PERIPLASMIC BINDING COMPONENT OF ABC TRANSPORTER"/>
    <property type="match status" value="1"/>
</dbReference>
<dbReference type="OrthoDB" id="9803988at2"/>
<dbReference type="Proteomes" id="UP000233293">
    <property type="component" value="Unassembled WGS sequence"/>
</dbReference>
<dbReference type="EMBL" id="PIUM01000047">
    <property type="protein sequence ID" value="PKU21699.1"/>
    <property type="molecule type" value="Genomic_DNA"/>
</dbReference>
<gene>
    <name evidence="6" type="ORF">CWS72_25565</name>
</gene>
<dbReference type="AlphaFoldDB" id="A0A2N3PMR5"/>
<dbReference type="InterPro" id="IPR000914">
    <property type="entry name" value="SBP_5_dom"/>
</dbReference>
<feature type="signal peptide" evidence="4">
    <location>
        <begin position="1"/>
        <end position="19"/>
    </location>
</feature>
<dbReference type="Gene3D" id="3.10.105.10">
    <property type="entry name" value="Dipeptide-binding Protein, Domain 3"/>
    <property type="match status" value="1"/>
</dbReference>
<evidence type="ECO:0000256" key="1">
    <source>
        <dbReference type="ARBA" id="ARBA00004418"/>
    </source>
</evidence>
<comment type="similarity">
    <text evidence="2">Belongs to the bacterial solute-binding protein 5 family.</text>
</comment>
<dbReference type="GO" id="GO:1904680">
    <property type="term" value="F:peptide transmembrane transporter activity"/>
    <property type="evidence" value="ECO:0007669"/>
    <property type="project" value="TreeGrafter"/>
</dbReference>
<dbReference type="InterPro" id="IPR030678">
    <property type="entry name" value="Peptide/Ni-bd"/>
</dbReference>
<proteinExistence type="inferred from homology"/>
<sequence length="489" mass="53819">MSFAVVGLAGVMLAGGAHAAPVTVAMGSEPTSLDPQLVQDGGEWTVNDNIFETLLVRTADGHLQTGLAAEMPKQVNPTTWRVKVRPGIKFADGEPLNADAVAYSVNRIVDPNFKSRQLPFFSTIAKAEKVDDLTLDVTTKGPDPAVLTRLYYLKIVPPQASQATDFASKPVGTGPYRFVEWTKGQKIVLERNPDYWGPKPEVERITFRFIKEPGTRLSGLKAGEFDFIHNLLPEFVKDVPQAVNTTGPLLTMIEVDSRKTAGLTADVRVRKALNLAVDKTALAQSLFEGFASVADGQILEPGWFGYNPNIKAYPYDPEAARKLLKEAGAEGATIDIYGSNGRWLKDREITEAVAGFWEAIGLKVNVHIVEFSEYLDRLNDQKARPQTIFIGHSNQLFDADRTDSAYLEPGRSGASNDNGEIGELIKTARAETDVGKREDLYRRIGQIAHDDALFVFLLYQKDIFGLSKSLRWQPRADGKVLIKDVSLAK</sequence>
<feature type="chain" id="PRO_5014762246" evidence="4">
    <location>
        <begin position="20"/>
        <end position="489"/>
    </location>
</feature>
<dbReference type="PANTHER" id="PTHR30290:SF38">
    <property type="entry name" value="D,D-DIPEPTIDE-BINDING PERIPLASMIC PROTEIN DDPA-RELATED"/>
    <property type="match status" value="1"/>
</dbReference>
<name>A0A2N3PMR5_9PROT</name>
<dbReference type="Gene3D" id="3.90.76.10">
    <property type="entry name" value="Dipeptide-binding Protein, Domain 1"/>
    <property type="match status" value="1"/>
</dbReference>
<dbReference type="Pfam" id="PF00496">
    <property type="entry name" value="SBP_bac_5"/>
    <property type="match status" value="1"/>
</dbReference>
<evidence type="ECO:0000256" key="4">
    <source>
        <dbReference type="SAM" id="SignalP"/>
    </source>
</evidence>
<reference evidence="7" key="1">
    <citation type="submission" date="2017-12" db="EMBL/GenBank/DDBJ databases">
        <title>Draft genome sequence of Telmatospirillum siberiense 26-4b1T, an acidotolerant peatland alphaproteobacterium potentially involved in sulfur cycling.</title>
        <authorList>
            <person name="Hausmann B."/>
            <person name="Pjevac P."/>
            <person name="Schreck K."/>
            <person name="Herbold C.W."/>
            <person name="Daims H."/>
            <person name="Wagner M."/>
            <person name="Pester M."/>
            <person name="Loy A."/>
        </authorList>
    </citation>
    <scope>NUCLEOTIDE SEQUENCE [LARGE SCALE GENOMIC DNA]</scope>
    <source>
        <strain evidence="7">26-4b1</strain>
    </source>
</reference>
<dbReference type="Gene3D" id="3.40.190.10">
    <property type="entry name" value="Periplasmic binding protein-like II"/>
    <property type="match status" value="1"/>
</dbReference>